<sequence length="372" mass="39064">MEPSFPLAVPPACRDCGKPCKLYHARSTGRPYYACRRWDESDYHPKSVFACFDDSTGVSSANPPCYCEYSSRRTKRNNGDSHFFSCPIGKCSYIVSDDTTESSADESDSKYTTMSLSTALRTTASPEPGWLFGRPQSNTSQPSRAFTLVSSPLITASSTQSGAFAADDVFRAPAPASTVQGSIVPAPTAPPSGPTTDMPSRFGATATVFGSPADEYATQSSIPAGGLSGSAPVVSTSPSTTPQLQPTFVFSSPTTAPTSQSNIITSGLSGLSLPESANKCTIPPTTASPPQPAAMVGFTLPATATGSRSECAAASLPKSPQTSIVPLDNSGDLGDTCEPMKLVVQPRRSVCESKFDEKMTRSRRSPLCCCMM</sequence>
<evidence type="ECO:0000256" key="1">
    <source>
        <dbReference type="SAM" id="MobiDB-lite"/>
    </source>
</evidence>
<dbReference type="GeneID" id="70297924"/>
<evidence type="ECO:0000313" key="3">
    <source>
        <dbReference type="Proteomes" id="UP000887229"/>
    </source>
</evidence>
<dbReference type="Proteomes" id="UP000887229">
    <property type="component" value="Unassembled WGS sequence"/>
</dbReference>
<organism evidence="2 3">
    <name type="scientific">Emericellopsis atlantica</name>
    <dbReference type="NCBI Taxonomy" id="2614577"/>
    <lineage>
        <taxon>Eukaryota</taxon>
        <taxon>Fungi</taxon>
        <taxon>Dikarya</taxon>
        <taxon>Ascomycota</taxon>
        <taxon>Pezizomycotina</taxon>
        <taxon>Sordariomycetes</taxon>
        <taxon>Hypocreomycetidae</taxon>
        <taxon>Hypocreales</taxon>
        <taxon>Bionectriaceae</taxon>
        <taxon>Emericellopsis</taxon>
    </lineage>
</organism>
<dbReference type="AlphaFoldDB" id="A0A9P7ZL68"/>
<gene>
    <name evidence="2" type="ORF">F5Z01DRAFT_750436</name>
</gene>
<reference evidence="2" key="1">
    <citation type="journal article" date="2021" name="IMA Fungus">
        <title>Genomic characterization of three marine fungi, including Emericellopsis atlantica sp. nov. with signatures of a generalist lifestyle and marine biomass degradation.</title>
        <authorList>
            <person name="Hagestad O.C."/>
            <person name="Hou L."/>
            <person name="Andersen J.H."/>
            <person name="Hansen E.H."/>
            <person name="Altermark B."/>
            <person name="Li C."/>
            <person name="Kuhnert E."/>
            <person name="Cox R.J."/>
            <person name="Crous P.W."/>
            <person name="Spatafora J.W."/>
            <person name="Lail K."/>
            <person name="Amirebrahimi M."/>
            <person name="Lipzen A."/>
            <person name="Pangilinan J."/>
            <person name="Andreopoulos W."/>
            <person name="Hayes R.D."/>
            <person name="Ng V."/>
            <person name="Grigoriev I.V."/>
            <person name="Jackson S.A."/>
            <person name="Sutton T.D.S."/>
            <person name="Dobson A.D.W."/>
            <person name="Rama T."/>
        </authorList>
    </citation>
    <scope>NUCLEOTIDE SEQUENCE</scope>
    <source>
        <strain evidence="2">TS7</strain>
    </source>
</reference>
<protein>
    <submittedName>
        <fullName evidence="2">Uncharacterized protein</fullName>
    </submittedName>
</protein>
<comment type="caution">
    <text evidence="2">The sequence shown here is derived from an EMBL/GenBank/DDBJ whole genome shotgun (WGS) entry which is preliminary data.</text>
</comment>
<feature type="compositionally biased region" description="Polar residues" evidence="1">
    <location>
        <begin position="248"/>
        <end position="260"/>
    </location>
</feature>
<keyword evidence="3" id="KW-1185">Reference proteome</keyword>
<feature type="compositionally biased region" description="Low complexity" evidence="1">
    <location>
        <begin position="230"/>
        <end position="247"/>
    </location>
</feature>
<feature type="region of interest" description="Disordered" evidence="1">
    <location>
        <begin position="216"/>
        <end position="260"/>
    </location>
</feature>
<dbReference type="RefSeq" id="XP_046117900.1">
    <property type="nucleotide sequence ID" value="XM_046267021.1"/>
</dbReference>
<proteinExistence type="predicted"/>
<dbReference type="EMBL" id="MU251255">
    <property type="protein sequence ID" value="KAG9253976.1"/>
    <property type="molecule type" value="Genomic_DNA"/>
</dbReference>
<evidence type="ECO:0000313" key="2">
    <source>
        <dbReference type="EMBL" id="KAG9253976.1"/>
    </source>
</evidence>
<dbReference type="OrthoDB" id="5045240at2759"/>
<name>A0A9P7ZL68_9HYPO</name>
<accession>A0A9P7ZL68</accession>